<sequence length="115" mass="12257">MRRGTPGKVWTLCQAEISDPRRPLLPIGVLAQTWRGGPRQAGLSRRVNACEIVLFEEPTAERIGVLLGRPGRADIVDAAAVIAAIEMGAAVVAADPGDIRRIAEAAEHDLPMITV</sequence>
<evidence type="ECO:0008006" key="3">
    <source>
        <dbReference type="Google" id="ProtNLM"/>
    </source>
</evidence>
<dbReference type="RefSeq" id="WP_270676669.1">
    <property type="nucleotide sequence ID" value="NZ_JAQFWP010000008.1"/>
</dbReference>
<accession>A0ABT4THG9</accession>
<reference evidence="1" key="1">
    <citation type="submission" date="2023-01" db="EMBL/GenBank/DDBJ databases">
        <title>Draft genome sequence of Nocardiopsis sp. LSu2-4 isolated from halophytes.</title>
        <authorList>
            <person name="Duangmal K."/>
            <person name="Chantavorakit T."/>
        </authorList>
    </citation>
    <scope>NUCLEOTIDE SEQUENCE</scope>
    <source>
        <strain evidence="1">LSu2-4</strain>
    </source>
</reference>
<dbReference type="EMBL" id="JAQFWP010000008">
    <property type="protein sequence ID" value="MDA2804142.1"/>
    <property type="molecule type" value="Genomic_DNA"/>
</dbReference>
<protein>
    <recommendedName>
        <fullName evidence="3">Twitching motility protein PilT</fullName>
    </recommendedName>
</protein>
<gene>
    <name evidence="1" type="ORF">O4U47_06430</name>
</gene>
<organism evidence="1 2">
    <name type="scientific">Nocardiopsis suaedae</name>
    <dbReference type="NCBI Taxonomy" id="3018444"/>
    <lineage>
        <taxon>Bacteria</taxon>
        <taxon>Bacillati</taxon>
        <taxon>Actinomycetota</taxon>
        <taxon>Actinomycetes</taxon>
        <taxon>Streptosporangiales</taxon>
        <taxon>Nocardiopsidaceae</taxon>
        <taxon>Nocardiopsis</taxon>
    </lineage>
</organism>
<dbReference type="Proteomes" id="UP001165685">
    <property type="component" value="Unassembled WGS sequence"/>
</dbReference>
<evidence type="ECO:0000313" key="2">
    <source>
        <dbReference type="Proteomes" id="UP001165685"/>
    </source>
</evidence>
<evidence type="ECO:0000313" key="1">
    <source>
        <dbReference type="EMBL" id="MDA2804142.1"/>
    </source>
</evidence>
<proteinExistence type="predicted"/>
<comment type="caution">
    <text evidence="1">The sequence shown here is derived from an EMBL/GenBank/DDBJ whole genome shotgun (WGS) entry which is preliminary data.</text>
</comment>
<name>A0ABT4THG9_9ACTN</name>
<keyword evidence="2" id="KW-1185">Reference proteome</keyword>